<organism evidence="5 6">
    <name type="scientific">Ottowia pentelensis</name>
    <dbReference type="NCBI Taxonomy" id="511108"/>
    <lineage>
        <taxon>Bacteria</taxon>
        <taxon>Pseudomonadati</taxon>
        <taxon>Pseudomonadota</taxon>
        <taxon>Betaproteobacteria</taxon>
        <taxon>Burkholderiales</taxon>
        <taxon>Comamonadaceae</taxon>
        <taxon>Ottowia</taxon>
    </lineage>
</organism>
<keyword evidence="1" id="KW-0808">Transferase</keyword>
<gene>
    <name evidence="5" type="ORF">ACFFGG_04915</name>
</gene>
<evidence type="ECO:0000313" key="6">
    <source>
        <dbReference type="Proteomes" id="UP001589834"/>
    </source>
</evidence>
<keyword evidence="6" id="KW-1185">Reference proteome</keyword>
<evidence type="ECO:0000313" key="5">
    <source>
        <dbReference type="EMBL" id="MFC0591892.1"/>
    </source>
</evidence>
<dbReference type="CDD" id="cd04301">
    <property type="entry name" value="NAT_SF"/>
    <property type="match status" value="1"/>
</dbReference>
<sequence length="293" mass="32207">MDQNPLPRRADFRFFEHLRVRWSEVDMQAIVFNAHYLTYFDTAVTGYWRALALPYAQAMAALQGDLYLRKAGVEFHASARMHDSLDIGLRCARVGTSSMSMAGAIFRGEQLLITGELVYVFADPATQTARPVPPALRALLQGFDAGEPVTEVATGDWATLGEAARAVRTAVFVEEQGIAREDEWDALDAQVLHAVVRNRLGQPVATGRLLPDEPGVARIGRMAVLREVRGAGLGEQVIAALERAARERGDREARLNAQRSAEGFYRRLGYAPYGQPFDEVGIAHIAMRKALGG</sequence>
<dbReference type="EC" id="3.1.2.-" evidence="5"/>
<dbReference type="Gene3D" id="3.10.129.10">
    <property type="entry name" value="Hotdog Thioesterase"/>
    <property type="match status" value="1"/>
</dbReference>
<keyword evidence="2 5" id="KW-0378">Hydrolase</keyword>
<dbReference type="InterPro" id="IPR000182">
    <property type="entry name" value="GNAT_dom"/>
</dbReference>
<feature type="domain" description="N-acetyltransferase" evidence="4">
    <location>
        <begin position="147"/>
        <end position="292"/>
    </location>
</feature>
<dbReference type="Gene3D" id="3.40.630.30">
    <property type="match status" value="1"/>
</dbReference>
<dbReference type="InterPro" id="IPR050832">
    <property type="entry name" value="Bact_Acetyltransf"/>
</dbReference>
<proteinExistence type="predicted"/>
<accession>A0ABV6PPX2</accession>
<dbReference type="GO" id="GO:0016787">
    <property type="term" value="F:hydrolase activity"/>
    <property type="evidence" value="ECO:0007669"/>
    <property type="project" value="UniProtKB-KW"/>
</dbReference>
<dbReference type="Proteomes" id="UP001589834">
    <property type="component" value="Unassembled WGS sequence"/>
</dbReference>
<dbReference type="RefSeq" id="WP_293222101.1">
    <property type="nucleotide sequence ID" value="NZ_JBHLTN010000007.1"/>
</dbReference>
<name>A0ABV6PPX2_9BURK</name>
<evidence type="ECO:0000256" key="3">
    <source>
        <dbReference type="ARBA" id="ARBA00023315"/>
    </source>
</evidence>
<dbReference type="Pfam" id="PF13673">
    <property type="entry name" value="Acetyltransf_10"/>
    <property type="match status" value="1"/>
</dbReference>
<evidence type="ECO:0000256" key="1">
    <source>
        <dbReference type="ARBA" id="ARBA00022679"/>
    </source>
</evidence>
<dbReference type="EMBL" id="JBHLTN010000007">
    <property type="protein sequence ID" value="MFC0591892.1"/>
    <property type="molecule type" value="Genomic_DNA"/>
</dbReference>
<comment type="caution">
    <text evidence="5">The sequence shown here is derived from an EMBL/GenBank/DDBJ whole genome shotgun (WGS) entry which is preliminary data.</text>
</comment>
<reference evidence="5 6" key="1">
    <citation type="submission" date="2024-09" db="EMBL/GenBank/DDBJ databases">
        <authorList>
            <person name="Sun Q."/>
            <person name="Mori K."/>
        </authorList>
    </citation>
    <scope>NUCLEOTIDE SEQUENCE [LARGE SCALE GENOMIC DNA]</scope>
    <source>
        <strain evidence="5 6">NCAIM B.02336</strain>
    </source>
</reference>
<dbReference type="CDD" id="cd00586">
    <property type="entry name" value="4HBT"/>
    <property type="match status" value="1"/>
</dbReference>
<dbReference type="SUPFAM" id="SSF54637">
    <property type="entry name" value="Thioesterase/thiol ester dehydrase-isomerase"/>
    <property type="match status" value="1"/>
</dbReference>
<dbReference type="InterPro" id="IPR006684">
    <property type="entry name" value="YbgC/YbaW"/>
</dbReference>
<dbReference type="PROSITE" id="PS51186">
    <property type="entry name" value="GNAT"/>
    <property type="match status" value="1"/>
</dbReference>
<dbReference type="InterPro" id="IPR029069">
    <property type="entry name" value="HotDog_dom_sf"/>
</dbReference>
<keyword evidence="3" id="KW-0012">Acyltransferase</keyword>
<dbReference type="PANTHER" id="PTHR43877">
    <property type="entry name" value="AMINOALKYLPHOSPHONATE N-ACETYLTRANSFERASE-RELATED-RELATED"/>
    <property type="match status" value="1"/>
</dbReference>
<evidence type="ECO:0000256" key="2">
    <source>
        <dbReference type="ARBA" id="ARBA00022801"/>
    </source>
</evidence>
<evidence type="ECO:0000259" key="4">
    <source>
        <dbReference type="PROSITE" id="PS51186"/>
    </source>
</evidence>
<dbReference type="InterPro" id="IPR016181">
    <property type="entry name" value="Acyl_CoA_acyltransferase"/>
</dbReference>
<protein>
    <submittedName>
        <fullName evidence="5">YbgC/FadM family acyl-CoA thioesterase</fullName>
        <ecNumber evidence="5">3.1.2.-</ecNumber>
    </submittedName>
</protein>
<dbReference type="SUPFAM" id="SSF55729">
    <property type="entry name" value="Acyl-CoA N-acyltransferases (Nat)"/>
    <property type="match status" value="1"/>
</dbReference>
<dbReference type="NCBIfam" id="TIGR00051">
    <property type="entry name" value="YbgC/FadM family acyl-CoA thioesterase"/>
    <property type="match status" value="1"/>
</dbReference>
<dbReference type="Pfam" id="PF13279">
    <property type="entry name" value="4HBT_2"/>
    <property type="match status" value="1"/>
</dbReference>